<dbReference type="EMBL" id="JMQA01000020">
    <property type="protein sequence ID" value="KFN09916.1"/>
    <property type="molecule type" value="Genomic_DNA"/>
</dbReference>
<sequence length="95" mass="10603">MVLKKNWNLWKVLIALNVVVVLCYAGILALYLLSMPLDEAIRLAGFERNASSIVVLFAGGLVLCAAVDMERTFHYRIGEVPDYQAFKTVQTNGKK</sequence>
<protein>
    <submittedName>
        <fullName evidence="2">Uncharacterized protein</fullName>
    </submittedName>
</protein>
<comment type="caution">
    <text evidence="2">The sequence shown here is derived from an EMBL/GenBank/DDBJ whole genome shotgun (WGS) entry which is preliminary data.</text>
</comment>
<keyword evidence="3" id="KW-1185">Reference proteome</keyword>
<name>A0A091A0R4_PAEMA</name>
<feature type="transmembrane region" description="Helical" evidence="1">
    <location>
        <begin position="12"/>
        <end position="33"/>
    </location>
</feature>
<feature type="transmembrane region" description="Helical" evidence="1">
    <location>
        <begin position="53"/>
        <end position="69"/>
    </location>
</feature>
<dbReference type="HOGENOM" id="CLU_2370169_0_0_9"/>
<keyword evidence="1" id="KW-0472">Membrane</keyword>
<gene>
    <name evidence="2" type="ORF">DJ90_641</name>
</gene>
<keyword evidence="1" id="KW-1133">Transmembrane helix</keyword>
<evidence type="ECO:0000256" key="1">
    <source>
        <dbReference type="SAM" id="Phobius"/>
    </source>
</evidence>
<reference evidence="2 3" key="1">
    <citation type="submission" date="2014-04" db="EMBL/GenBank/DDBJ databases">
        <authorList>
            <person name="Bishop-Lilly K.A."/>
            <person name="Broomall S.M."/>
            <person name="Chain P.S."/>
            <person name="Chertkov O."/>
            <person name="Coyne S.R."/>
            <person name="Daligault H.E."/>
            <person name="Davenport K.W."/>
            <person name="Erkkila T."/>
            <person name="Frey K.G."/>
            <person name="Gibbons H.S."/>
            <person name="Gu W."/>
            <person name="Jaissle J."/>
            <person name="Johnson S.L."/>
            <person name="Koroleva G.I."/>
            <person name="Ladner J.T."/>
            <person name="Lo C.-C."/>
            <person name="Minogue T.D."/>
            <person name="Munk C."/>
            <person name="Palacios G.F."/>
            <person name="Redden C.L."/>
            <person name="Rosenzweig C.N."/>
            <person name="Scholz M.B."/>
            <person name="Teshima H."/>
            <person name="Xu Y."/>
        </authorList>
    </citation>
    <scope>NUCLEOTIDE SEQUENCE [LARGE SCALE GENOMIC DNA]</scope>
    <source>
        <strain evidence="2 3">8244</strain>
    </source>
</reference>
<keyword evidence="1" id="KW-0812">Transmembrane</keyword>
<evidence type="ECO:0000313" key="2">
    <source>
        <dbReference type="EMBL" id="KFN09916.1"/>
    </source>
</evidence>
<dbReference type="AlphaFoldDB" id="A0A091A0R4"/>
<dbReference type="Proteomes" id="UP000029278">
    <property type="component" value="Unassembled WGS sequence"/>
</dbReference>
<dbReference type="STRING" id="44252.DJ90_641"/>
<proteinExistence type="predicted"/>
<evidence type="ECO:0000313" key="3">
    <source>
        <dbReference type="Proteomes" id="UP000029278"/>
    </source>
</evidence>
<dbReference type="PATRIC" id="fig|44252.3.peg.1890"/>
<organism evidence="2 3">
    <name type="scientific">Paenibacillus macerans</name>
    <name type="common">Bacillus macerans</name>
    <dbReference type="NCBI Taxonomy" id="44252"/>
    <lineage>
        <taxon>Bacteria</taxon>
        <taxon>Bacillati</taxon>
        <taxon>Bacillota</taxon>
        <taxon>Bacilli</taxon>
        <taxon>Bacillales</taxon>
        <taxon>Paenibacillaceae</taxon>
        <taxon>Paenibacillus</taxon>
    </lineage>
</organism>
<accession>A0A091A0R4</accession>